<proteinExistence type="inferred from homology"/>
<dbReference type="RefSeq" id="WP_354554856.1">
    <property type="nucleotide sequence ID" value="NZ_JBEPMB010000001.1"/>
</dbReference>
<dbReference type="PRINTS" id="PR00377">
    <property type="entry name" value="IMPHPHTASES"/>
</dbReference>
<dbReference type="Gene3D" id="3.40.190.80">
    <property type="match status" value="1"/>
</dbReference>
<evidence type="ECO:0000256" key="4">
    <source>
        <dbReference type="ARBA" id="ARBA00022842"/>
    </source>
</evidence>
<dbReference type="Pfam" id="PF00459">
    <property type="entry name" value="Inositol_P"/>
    <property type="match status" value="1"/>
</dbReference>
<gene>
    <name evidence="5" type="ORF">ABID16_000591</name>
</gene>
<accession>A0ABV2IV41</accession>
<keyword evidence="4" id="KW-0460">Magnesium</keyword>
<keyword evidence="6" id="KW-1185">Reference proteome</keyword>
<evidence type="ECO:0000256" key="1">
    <source>
        <dbReference type="ARBA" id="ARBA00009759"/>
    </source>
</evidence>
<dbReference type="EMBL" id="JBEPMB010000001">
    <property type="protein sequence ID" value="MET3612286.1"/>
    <property type="molecule type" value="Genomic_DNA"/>
</dbReference>
<keyword evidence="3" id="KW-0378">Hydrolase</keyword>
<sequence length="277" mass="29469">MTIQTDKLIDILWQAAEAEIMPRFGKLGDGDIREKSEAIDLVTEADEAAERLIAREIAALMPNALFVGEESVAADPALLGKLGAADLAIVVDPVDGTFNFANGVPLFGVMMSVVKGGETVAGIILDPFAGDCHVAEKGAGAWAVPLDGERKRLSLGAGLPVEEMLGAASTGYMYGEERVSLLSNLAKVRSFFSYRCAAHEYRLLAKGGMQFALYNKLMPWDHLAGALLAQEAGGHAARFDGSAYLPSHTEGGLLVATDRDSWQALRDTIFPNITMAA</sequence>
<dbReference type="InterPro" id="IPR000760">
    <property type="entry name" value="Inositol_monophosphatase-like"/>
</dbReference>
<comment type="similarity">
    <text evidence="1">Belongs to the inositol monophosphatase superfamily.</text>
</comment>
<dbReference type="PANTHER" id="PTHR20854:SF4">
    <property type="entry name" value="INOSITOL-1-MONOPHOSPHATASE-RELATED"/>
    <property type="match status" value="1"/>
</dbReference>
<comment type="caution">
    <text evidence="5">The sequence shown here is derived from an EMBL/GenBank/DDBJ whole genome shotgun (WGS) entry which is preliminary data.</text>
</comment>
<dbReference type="PANTHER" id="PTHR20854">
    <property type="entry name" value="INOSITOL MONOPHOSPHATASE"/>
    <property type="match status" value="1"/>
</dbReference>
<dbReference type="PROSITE" id="PS00629">
    <property type="entry name" value="IMP_1"/>
    <property type="match status" value="1"/>
</dbReference>
<name>A0ABV2IV41_9HYPH</name>
<protein>
    <submittedName>
        <fullName evidence="5">Fructose-1,6-bisphosphatase/inositol monophosphatase family enzyme</fullName>
    </submittedName>
</protein>
<evidence type="ECO:0000313" key="5">
    <source>
        <dbReference type="EMBL" id="MET3612286.1"/>
    </source>
</evidence>
<evidence type="ECO:0000256" key="3">
    <source>
        <dbReference type="ARBA" id="ARBA00022801"/>
    </source>
</evidence>
<dbReference type="SUPFAM" id="SSF56655">
    <property type="entry name" value="Carbohydrate phosphatase"/>
    <property type="match status" value="1"/>
</dbReference>
<dbReference type="InterPro" id="IPR020583">
    <property type="entry name" value="Inositol_monoP_metal-BS"/>
</dbReference>
<reference evidence="5 6" key="1">
    <citation type="submission" date="2024-06" db="EMBL/GenBank/DDBJ databases">
        <title>Genomic Encyclopedia of Type Strains, Phase IV (KMG-IV): sequencing the most valuable type-strain genomes for metagenomic binning, comparative biology and taxonomic classification.</title>
        <authorList>
            <person name="Goeker M."/>
        </authorList>
    </citation>
    <scope>NUCLEOTIDE SEQUENCE [LARGE SCALE GENOMIC DNA]</scope>
    <source>
        <strain evidence="5 6">DSM 29780</strain>
    </source>
</reference>
<keyword evidence="2" id="KW-0479">Metal-binding</keyword>
<dbReference type="Gene3D" id="3.30.540.10">
    <property type="entry name" value="Fructose-1,6-Bisphosphatase, subunit A, domain 1"/>
    <property type="match status" value="1"/>
</dbReference>
<evidence type="ECO:0000313" key="6">
    <source>
        <dbReference type="Proteomes" id="UP001549047"/>
    </source>
</evidence>
<dbReference type="Proteomes" id="UP001549047">
    <property type="component" value="Unassembled WGS sequence"/>
</dbReference>
<evidence type="ECO:0000256" key="2">
    <source>
        <dbReference type="ARBA" id="ARBA00022723"/>
    </source>
</evidence>
<organism evidence="5 6">
    <name type="scientific">Rhizobium aquaticum</name>
    <dbReference type="NCBI Taxonomy" id="1549636"/>
    <lineage>
        <taxon>Bacteria</taxon>
        <taxon>Pseudomonadati</taxon>
        <taxon>Pseudomonadota</taxon>
        <taxon>Alphaproteobacteria</taxon>
        <taxon>Hyphomicrobiales</taxon>
        <taxon>Rhizobiaceae</taxon>
        <taxon>Rhizobium/Agrobacterium group</taxon>
        <taxon>Rhizobium</taxon>
    </lineage>
</organism>